<accession>A0A2W5F6P2</accession>
<keyword evidence="1" id="KW-0812">Transmembrane</keyword>
<evidence type="ECO:0008006" key="4">
    <source>
        <dbReference type="Google" id="ProtNLM"/>
    </source>
</evidence>
<keyword evidence="1" id="KW-0472">Membrane</keyword>
<gene>
    <name evidence="2" type="ORF">DI598_04090</name>
</gene>
<feature type="transmembrane region" description="Helical" evidence="1">
    <location>
        <begin position="15"/>
        <end position="35"/>
    </location>
</feature>
<keyword evidence="1" id="KW-1133">Transmembrane helix</keyword>
<name>A0A2W5F6P2_9SPHI</name>
<reference evidence="2 3" key="1">
    <citation type="submission" date="2017-11" db="EMBL/GenBank/DDBJ databases">
        <title>Infants hospitalized years apart are colonized by the same room-sourced microbial strains.</title>
        <authorList>
            <person name="Brooks B."/>
            <person name="Olm M.R."/>
            <person name="Firek B.A."/>
            <person name="Baker R."/>
            <person name="Thomas B.C."/>
            <person name="Morowitz M.J."/>
            <person name="Banfield J.F."/>
        </authorList>
    </citation>
    <scope>NUCLEOTIDE SEQUENCE [LARGE SCALE GENOMIC DNA]</scope>
    <source>
        <strain evidence="2">S2_009_000_R2_76</strain>
    </source>
</reference>
<dbReference type="InterPro" id="IPR035177">
    <property type="entry name" value="TssN"/>
</dbReference>
<dbReference type="EMBL" id="QFOI01000043">
    <property type="protein sequence ID" value="PZP51088.1"/>
    <property type="molecule type" value="Genomic_DNA"/>
</dbReference>
<feature type="transmembrane region" description="Helical" evidence="1">
    <location>
        <begin position="47"/>
        <end position="70"/>
    </location>
</feature>
<dbReference type="Proteomes" id="UP000249645">
    <property type="component" value="Unassembled WGS sequence"/>
</dbReference>
<sequence length="294" mass="34290">MSFIDYTLTPEIKRILLYIGLSVGSLFTIFGIILAKAKSTIKPYLKALIIYALLFALGIGITTFVATYAIPSNYTILFISLQVISLLWGIANRYALPKYMKWHSETTFGLDVLYSVAVGTLGAIAFILVYRIVNKENMELYLSFAFLTFPLPILVLQTFRKAIEIPPKVFKLWYYPVHQQEARFPDDKLLKNMLVISFEFKKQEQDSHYTNFRAKAPVDMELGELFYYFINDYNDRHPQEKIIFKDKNLGAPYGWLFYKKPKWYTLFTQYIDAEKTTFINSIKENDIIVCHRAF</sequence>
<feature type="transmembrane region" description="Helical" evidence="1">
    <location>
        <begin position="140"/>
        <end position="159"/>
    </location>
</feature>
<feature type="transmembrane region" description="Helical" evidence="1">
    <location>
        <begin position="108"/>
        <end position="128"/>
    </location>
</feature>
<proteinExistence type="predicted"/>
<comment type="caution">
    <text evidence="2">The sequence shown here is derived from an EMBL/GenBank/DDBJ whole genome shotgun (WGS) entry which is preliminary data.</text>
</comment>
<evidence type="ECO:0000313" key="2">
    <source>
        <dbReference type="EMBL" id="PZP51088.1"/>
    </source>
</evidence>
<dbReference type="Pfam" id="PF17555">
    <property type="entry name" value="TssN"/>
    <property type="match status" value="1"/>
</dbReference>
<feature type="transmembrane region" description="Helical" evidence="1">
    <location>
        <begin position="76"/>
        <end position="96"/>
    </location>
</feature>
<dbReference type="AlphaFoldDB" id="A0A2W5F6P2"/>
<organism evidence="2 3">
    <name type="scientific">Pseudopedobacter saltans</name>
    <dbReference type="NCBI Taxonomy" id="151895"/>
    <lineage>
        <taxon>Bacteria</taxon>
        <taxon>Pseudomonadati</taxon>
        <taxon>Bacteroidota</taxon>
        <taxon>Sphingobacteriia</taxon>
        <taxon>Sphingobacteriales</taxon>
        <taxon>Sphingobacteriaceae</taxon>
        <taxon>Pseudopedobacter</taxon>
    </lineage>
</organism>
<evidence type="ECO:0000313" key="3">
    <source>
        <dbReference type="Proteomes" id="UP000249645"/>
    </source>
</evidence>
<protein>
    <recommendedName>
        <fullName evidence="4">TssN family type VI secretion system protein</fullName>
    </recommendedName>
</protein>
<evidence type="ECO:0000256" key="1">
    <source>
        <dbReference type="SAM" id="Phobius"/>
    </source>
</evidence>
<dbReference type="SUPFAM" id="SSF103473">
    <property type="entry name" value="MFS general substrate transporter"/>
    <property type="match status" value="1"/>
</dbReference>
<dbReference type="InterPro" id="IPR036259">
    <property type="entry name" value="MFS_trans_sf"/>
</dbReference>